<name>A0A1C5GEM5_MICEH</name>
<dbReference type="AlphaFoldDB" id="A0A1C5GEM5"/>
<organism evidence="4 5">
    <name type="scientific">Micromonospora echinofusca</name>
    <dbReference type="NCBI Taxonomy" id="47858"/>
    <lineage>
        <taxon>Bacteria</taxon>
        <taxon>Bacillati</taxon>
        <taxon>Actinomycetota</taxon>
        <taxon>Actinomycetes</taxon>
        <taxon>Micromonosporales</taxon>
        <taxon>Micromonosporaceae</taxon>
        <taxon>Micromonospora</taxon>
    </lineage>
</organism>
<dbReference type="Proteomes" id="UP000198251">
    <property type="component" value="Chromosome I"/>
</dbReference>
<feature type="domain" description="YqeB PH" evidence="3">
    <location>
        <begin position="8"/>
        <end position="158"/>
    </location>
</feature>
<keyword evidence="5" id="KW-1185">Reference proteome</keyword>
<dbReference type="RefSeq" id="WP_089001814.1">
    <property type="nucleotide sequence ID" value="NZ_JBFAAC010000006.1"/>
</dbReference>
<evidence type="ECO:0000313" key="4">
    <source>
        <dbReference type="EMBL" id="SCG18167.1"/>
    </source>
</evidence>
<dbReference type="InterPro" id="IPR056411">
    <property type="entry name" value="CysS_C"/>
</dbReference>
<feature type="domain" description="Cysteinyl-tRNA ligase anticodon binding" evidence="2">
    <location>
        <begin position="175"/>
        <end position="224"/>
    </location>
</feature>
<evidence type="ECO:0000313" key="5">
    <source>
        <dbReference type="Proteomes" id="UP000198251"/>
    </source>
</evidence>
<accession>A0A1C5GEM5</accession>
<dbReference type="Pfam" id="PF23493">
    <property type="entry name" value="CysS_C"/>
    <property type="match status" value="1"/>
</dbReference>
<evidence type="ECO:0000256" key="1">
    <source>
        <dbReference type="SAM" id="MobiDB-lite"/>
    </source>
</evidence>
<sequence length="247" mass="26394">MDGYGAPTVVDGGAAELAILWGGIPALGAGAGWLLVTGAEWIAGLSWAPAQGLFEAVARLPDPQAGIGGVALGTLGGLLVAAVGTAERLAVSVDAERVRLRRDRADREVGRRAVRAVFVDGKDLVLLGADDEELLRERSDLAVARLRDAFRAHGWPWTDGDPHRDAYRRWVPGLPGLPTGADALLRARQRALDADRGGEARELRGELGRAGVVIRDDGRRQYWRLTRAAPRPRPEDATSAEPEVDGR</sequence>
<dbReference type="Pfam" id="PF23494">
    <property type="entry name" value="bPH_10"/>
    <property type="match status" value="1"/>
</dbReference>
<proteinExistence type="predicted"/>
<evidence type="ECO:0000259" key="2">
    <source>
        <dbReference type="Pfam" id="PF23493"/>
    </source>
</evidence>
<gene>
    <name evidence="4" type="ORF">GA0070610_4504</name>
</gene>
<protein>
    <recommendedName>
        <fullName evidence="6">DUF308 domain-containing protein</fullName>
    </recommendedName>
</protein>
<dbReference type="InterPro" id="IPR057798">
    <property type="entry name" value="PH_YqeB"/>
</dbReference>
<reference evidence="4 5" key="1">
    <citation type="submission" date="2016-06" db="EMBL/GenBank/DDBJ databases">
        <authorList>
            <person name="Kjaerup R.B."/>
            <person name="Dalgaard T.S."/>
            <person name="Juul-Madsen H.R."/>
        </authorList>
    </citation>
    <scope>NUCLEOTIDE SEQUENCE [LARGE SCALE GENOMIC DNA]</scope>
    <source>
        <strain evidence="4 5">DSM 43913</strain>
    </source>
</reference>
<dbReference type="EMBL" id="LT607733">
    <property type="protein sequence ID" value="SCG18167.1"/>
    <property type="molecule type" value="Genomic_DNA"/>
</dbReference>
<dbReference type="GeneID" id="95804199"/>
<feature type="region of interest" description="Disordered" evidence="1">
    <location>
        <begin position="225"/>
        <end position="247"/>
    </location>
</feature>
<evidence type="ECO:0000259" key="3">
    <source>
        <dbReference type="Pfam" id="PF23494"/>
    </source>
</evidence>
<evidence type="ECO:0008006" key="6">
    <source>
        <dbReference type="Google" id="ProtNLM"/>
    </source>
</evidence>